<accession>A0A6C0BB65</accession>
<reference evidence="2" key="1">
    <citation type="journal article" date="2020" name="Nature">
        <title>Giant virus diversity and host interactions through global metagenomics.</title>
        <authorList>
            <person name="Schulz F."/>
            <person name="Roux S."/>
            <person name="Paez-Espino D."/>
            <person name="Jungbluth S."/>
            <person name="Walsh D.A."/>
            <person name="Denef V.J."/>
            <person name="McMahon K.D."/>
            <person name="Konstantinidis K.T."/>
            <person name="Eloe-Fadrosh E.A."/>
            <person name="Kyrpides N.C."/>
            <person name="Woyke T."/>
        </authorList>
    </citation>
    <scope>NUCLEOTIDE SEQUENCE</scope>
    <source>
        <strain evidence="2">GVMAG-M-3300010158-60</strain>
    </source>
</reference>
<protein>
    <submittedName>
        <fullName evidence="2">Uncharacterized protein</fullName>
    </submittedName>
</protein>
<dbReference type="AlphaFoldDB" id="A0A6C0BB65"/>
<proteinExistence type="predicted"/>
<organism evidence="2">
    <name type="scientific">viral metagenome</name>
    <dbReference type="NCBI Taxonomy" id="1070528"/>
    <lineage>
        <taxon>unclassified sequences</taxon>
        <taxon>metagenomes</taxon>
        <taxon>organismal metagenomes</taxon>
    </lineage>
</organism>
<feature type="region of interest" description="Disordered" evidence="1">
    <location>
        <begin position="20"/>
        <end position="46"/>
    </location>
</feature>
<name>A0A6C0BB65_9ZZZZ</name>
<sequence length="46" mass="5329">MALMLLVSLSALKIQLWWRRQKSKSSDSDSDSMGWGSDSSYDERYL</sequence>
<evidence type="ECO:0000313" key="2">
    <source>
        <dbReference type="EMBL" id="QHS89497.1"/>
    </source>
</evidence>
<evidence type="ECO:0000256" key="1">
    <source>
        <dbReference type="SAM" id="MobiDB-lite"/>
    </source>
</evidence>
<dbReference type="EMBL" id="MN739110">
    <property type="protein sequence ID" value="QHS89497.1"/>
    <property type="molecule type" value="Genomic_DNA"/>
</dbReference>